<feature type="domain" description="DUF4789" evidence="2">
    <location>
        <begin position="50"/>
        <end position="125"/>
    </location>
</feature>
<dbReference type="OrthoDB" id="6338576at2759"/>
<feature type="signal peptide" evidence="1">
    <location>
        <begin position="1"/>
        <end position="22"/>
    </location>
</feature>
<keyword evidence="4" id="KW-1185">Reference proteome</keyword>
<protein>
    <recommendedName>
        <fullName evidence="2">DUF4789 domain-containing protein</fullName>
    </recommendedName>
</protein>
<dbReference type="EMBL" id="CH940652">
    <property type="protein sequence ID" value="EDW59163.1"/>
    <property type="molecule type" value="Genomic_DNA"/>
</dbReference>
<keyword evidence="1" id="KW-0732">Signal</keyword>
<dbReference type="InParanoid" id="B4M687"/>
<evidence type="ECO:0000259" key="2">
    <source>
        <dbReference type="Pfam" id="PF16033"/>
    </source>
</evidence>
<dbReference type="KEGG" id="dvi:6632728"/>
<reference evidence="3 4" key="1">
    <citation type="journal article" date="2007" name="Nature">
        <title>Evolution of genes and genomes on the Drosophila phylogeny.</title>
        <authorList>
            <consortium name="Drosophila 12 Genomes Consortium"/>
            <person name="Clark A.G."/>
            <person name="Eisen M.B."/>
            <person name="Smith D.R."/>
            <person name="Bergman C.M."/>
            <person name="Oliver B."/>
            <person name="Markow T.A."/>
            <person name="Kaufman T.C."/>
            <person name="Kellis M."/>
            <person name="Gelbart W."/>
            <person name="Iyer V.N."/>
            <person name="Pollard D.A."/>
            <person name="Sackton T.B."/>
            <person name="Larracuente A.M."/>
            <person name="Singh N.D."/>
            <person name="Abad J.P."/>
            <person name="Abt D.N."/>
            <person name="Adryan B."/>
            <person name="Aguade M."/>
            <person name="Akashi H."/>
            <person name="Anderson W.W."/>
            <person name="Aquadro C.F."/>
            <person name="Ardell D.H."/>
            <person name="Arguello R."/>
            <person name="Artieri C.G."/>
            <person name="Barbash D.A."/>
            <person name="Barker D."/>
            <person name="Barsanti P."/>
            <person name="Batterham P."/>
            <person name="Batzoglou S."/>
            <person name="Begun D."/>
            <person name="Bhutkar A."/>
            <person name="Blanco E."/>
            <person name="Bosak S.A."/>
            <person name="Bradley R.K."/>
            <person name="Brand A.D."/>
            <person name="Brent M.R."/>
            <person name="Brooks A.N."/>
            <person name="Brown R.H."/>
            <person name="Butlin R.K."/>
            <person name="Caggese C."/>
            <person name="Calvi B.R."/>
            <person name="Bernardo de Carvalho A."/>
            <person name="Caspi A."/>
            <person name="Castrezana S."/>
            <person name="Celniker S.E."/>
            <person name="Chang J.L."/>
            <person name="Chapple C."/>
            <person name="Chatterji S."/>
            <person name="Chinwalla A."/>
            <person name="Civetta A."/>
            <person name="Clifton S.W."/>
            <person name="Comeron J.M."/>
            <person name="Costello J.C."/>
            <person name="Coyne J.A."/>
            <person name="Daub J."/>
            <person name="David R.G."/>
            <person name="Delcher A.L."/>
            <person name="Delehaunty K."/>
            <person name="Do C.B."/>
            <person name="Ebling H."/>
            <person name="Edwards K."/>
            <person name="Eickbush T."/>
            <person name="Evans J.D."/>
            <person name="Filipski A."/>
            <person name="Findeiss S."/>
            <person name="Freyhult E."/>
            <person name="Fulton L."/>
            <person name="Fulton R."/>
            <person name="Garcia A.C."/>
            <person name="Gardiner A."/>
            <person name="Garfield D.A."/>
            <person name="Garvin B.E."/>
            <person name="Gibson G."/>
            <person name="Gilbert D."/>
            <person name="Gnerre S."/>
            <person name="Godfrey J."/>
            <person name="Good R."/>
            <person name="Gotea V."/>
            <person name="Gravely B."/>
            <person name="Greenberg A.J."/>
            <person name="Griffiths-Jones S."/>
            <person name="Gross S."/>
            <person name="Guigo R."/>
            <person name="Gustafson E.A."/>
            <person name="Haerty W."/>
            <person name="Hahn M.W."/>
            <person name="Halligan D.L."/>
            <person name="Halpern A.L."/>
            <person name="Halter G.M."/>
            <person name="Han M.V."/>
            <person name="Heger A."/>
            <person name="Hillier L."/>
            <person name="Hinrichs A.S."/>
            <person name="Holmes I."/>
            <person name="Hoskins R.A."/>
            <person name="Hubisz M.J."/>
            <person name="Hultmark D."/>
            <person name="Huntley M.A."/>
            <person name="Jaffe D.B."/>
            <person name="Jagadeeshan S."/>
            <person name="Jeck W.R."/>
            <person name="Johnson J."/>
            <person name="Jones C.D."/>
            <person name="Jordan W.C."/>
            <person name="Karpen G.H."/>
            <person name="Kataoka E."/>
            <person name="Keightley P.D."/>
            <person name="Kheradpour P."/>
            <person name="Kirkness E.F."/>
            <person name="Koerich L.B."/>
            <person name="Kristiansen K."/>
            <person name="Kudrna D."/>
            <person name="Kulathinal R.J."/>
            <person name="Kumar S."/>
            <person name="Kwok R."/>
            <person name="Lander E."/>
            <person name="Langley C.H."/>
            <person name="Lapoint R."/>
            <person name="Lazzaro B.P."/>
            <person name="Lee S.J."/>
            <person name="Levesque L."/>
            <person name="Li R."/>
            <person name="Lin C.F."/>
            <person name="Lin M.F."/>
            <person name="Lindblad-Toh K."/>
            <person name="Llopart A."/>
            <person name="Long M."/>
            <person name="Low L."/>
            <person name="Lozovsky E."/>
            <person name="Lu J."/>
            <person name="Luo M."/>
            <person name="Machado C.A."/>
            <person name="Makalowski W."/>
            <person name="Marzo M."/>
            <person name="Matsuda M."/>
            <person name="Matzkin L."/>
            <person name="McAllister B."/>
            <person name="McBride C.S."/>
            <person name="McKernan B."/>
            <person name="McKernan K."/>
            <person name="Mendez-Lago M."/>
            <person name="Minx P."/>
            <person name="Mollenhauer M.U."/>
            <person name="Montooth K."/>
            <person name="Mount S.M."/>
            <person name="Mu X."/>
            <person name="Myers E."/>
            <person name="Negre B."/>
            <person name="Newfeld S."/>
            <person name="Nielsen R."/>
            <person name="Noor M.A."/>
            <person name="O'Grady P."/>
            <person name="Pachter L."/>
            <person name="Papaceit M."/>
            <person name="Parisi M.J."/>
            <person name="Parisi M."/>
            <person name="Parts L."/>
            <person name="Pedersen J.S."/>
            <person name="Pesole G."/>
            <person name="Phillippy A.M."/>
            <person name="Ponting C.P."/>
            <person name="Pop M."/>
            <person name="Porcelli D."/>
            <person name="Powell J.R."/>
            <person name="Prohaska S."/>
            <person name="Pruitt K."/>
            <person name="Puig M."/>
            <person name="Quesneville H."/>
            <person name="Ram K.R."/>
            <person name="Rand D."/>
            <person name="Rasmussen M.D."/>
            <person name="Reed L.K."/>
            <person name="Reenan R."/>
            <person name="Reily A."/>
            <person name="Remington K.A."/>
            <person name="Rieger T.T."/>
            <person name="Ritchie M.G."/>
            <person name="Robin C."/>
            <person name="Rogers Y.H."/>
            <person name="Rohde C."/>
            <person name="Rozas J."/>
            <person name="Rubenfield M.J."/>
            <person name="Ruiz A."/>
            <person name="Russo S."/>
            <person name="Salzberg S.L."/>
            <person name="Sanchez-Gracia A."/>
            <person name="Saranga D.J."/>
            <person name="Sato H."/>
            <person name="Schaeffer S.W."/>
            <person name="Schatz M.C."/>
            <person name="Schlenke T."/>
            <person name="Schwartz R."/>
            <person name="Segarra C."/>
            <person name="Singh R.S."/>
            <person name="Sirot L."/>
            <person name="Sirota M."/>
            <person name="Sisneros N.B."/>
            <person name="Smith C.D."/>
            <person name="Smith T.F."/>
            <person name="Spieth J."/>
            <person name="Stage D.E."/>
            <person name="Stark A."/>
            <person name="Stephan W."/>
            <person name="Strausberg R.L."/>
            <person name="Strempel S."/>
            <person name="Sturgill D."/>
            <person name="Sutton G."/>
            <person name="Sutton G.G."/>
            <person name="Tao W."/>
            <person name="Teichmann S."/>
            <person name="Tobari Y.N."/>
            <person name="Tomimura Y."/>
            <person name="Tsolas J.M."/>
            <person name="Valente V.L."/>
            <person name="Venter E."/>
            <person name="Venter J.C."/>
            <person name="Vicario S."/>
            <person name="Vieira F.G."/>
            <person name="Vilella A.J."/>
            <person name="Villasante A."/>
            <person name="Walenz B."/>
            <person name="Wang J."/>
            <person name="Wasserman M."/>
            <person name="Watts T."/>
            <person name="Wilson D."/>
            <person name="Wilson R.K."/>
            <person name="Wing R.A."/>
            <person name="Wolfner M.F."/>
            <person name="Wong A."/>
            <person name="Wong G.K."/>
            <person name="Wu C.I."/>
            <person name="Wu G."/>
            <person name="Yamamoto D."/>
            <person name="Yang H.P."/>
            <person name="Yang S.P."/>
            <person name="Yorke J.A."/>
            <person name="Yoshida K."/>
            <person name="Zdobnov E."/>
            <person name="Zhang P."/>
            <person name="Zhang Y."/>
            <person name="Zimin A.V."/>
            <person name="Baldwin J."/>
            <person name="Abdouelleil A."/>
            <person name="Abdulkadir J."/>
            <person name="Abebe A."/>
            <person name="Abera B."/>
            <person name="Abreu J."/>
            <person name="Acer S.C."/>
            <person name="Aftuck L."/>
            <person name="Alexander A."/>
            <person name="An P."/>
            <person name="Anderson E."/>
            <person name="Anderson S."/>
            <person name="Arachi H."/>
            <person name="Azer M."/>
            <person name="Bachantsang P."/>
            <person name="Barry A."/>
            <person name="Bayul T."/>
            <person name="Berlin A."/>
            <person name="Bessette D."/>
            <person name="Bloom T."/>
            <person name="Blye J."/>
            <person name="Boguslavskiy L."/>
            <person name="Bonnet C."/>
            <person name="Boukhgalter B."/>
            <person name="Bourzgui I."/>
            <person name="Brown A."/>
            <person name="Cahill P."/>
            <person name="Channer S."/>
            <person name="Cheshatsang Y."/>
            <person name="Chuda L."/>
            <person name="Citroen M."/>
            <person name="Collymore A."/>
            <person name="Cooke P."/>
            <person name="Costello M."/>
            <person name="D'Aco K."/>
            <person name="Daza R."/>
            <person name="De Haan G."/>
            <person name="DeGray S."/>
            <person name="DeMaso C."/>
            <person name="Dhargay N."/>
            <person name="Dooley K."/>
            <person name="Dooley E."/>
            <person name="Doricent M."/>
            <person name="Dorje P."/>
            <person name="Dorjee K."/>
            <person name="Dupes A."/>
            <person name="Elong R."/>
            <person name="Falk J."/>
            <person name="Farina A."/>
            <person name="Faro S."/>
            <person name="Ferguson D."/>
            <person name="Fisher S."/>
            <person name="Foley C.D."/>
            <person name="Franke A."/>
            <person name="Friedrich D."/>
            <person name="Gadbois L."/>
            <person name="Gearin G."/>
            <person name="Gearin C.R."/>
            <person name="Giannoukos G."/>
            <person name="Goode T."/>
            <person name="Graham J."/>
            <person name="Grandbois E."/>
            <person name="Grewal S."/>
            <person name="Gyaltsen K."/>
            <person name="Hafez N."/>
            <person name="Hagos B."/>
            <person name="Hall J."/>
            <person name="Henson C."/>
            <person name="Hollinger A."/>
            <person name="Honan T."/>
            <person name="Huard M.D."/>
            <person name="Hughes L."/>
            <person name="Hurhula B."/>
            <person name="Husby M.E."/>
            <person name="Kamat A."/>
            <person name="Kanga B."/>
            <person name="Kashin S."/>
            <person name="Khazanovich D."/>
            <person name="Kisner P."/>
            <person name="Lance K."/>
            <person name="Lara M."/>
            <person name="Lee W."/>
            <person name="Lennon N."/>
            <person name="Letendre F."/>
            <person name="LeVine R."/>
            <person name="Lipovsky A."/>
            <person name="Liu X."/>
            <person name="Liu J."/>
            <person name="Liu S."/>
            <person name="Lokyitsang T."/>
            <person name="Lokyitsang Y."/>
            <person name="Lubonja R."/>
            <person name="Lui A."/>
            <person name="MacDonald P."/>
            <person name="Magnisalis V."/>
            <person name="Maru K."/>
            <person name="Matthews C."/>
            <person name="McCusker W."/>
            <person name="McDonough S."/>
            <person name="Mehta T."/>
            <person name="Meldrim J."/>
            <person name="Meneus L."/>
            <person name="Mihai O."/>
            <person name="Mihalev A."/>
            <person name="Mihova T."/>
            <person name="Mittelman R."/>
            <person name="Mlenga V."/>
            <person name="Montmayeur A."/>
            <person name="Mulrain L."/>
            <person name="Navidi A."/>
            <person name="Naylor J."/>
            <person name="Negash T."/>
            <person name="Nguyen T."/>
            <person name="Nguyen N."/>
            <person name="Nicol R."/>
            <person name="Norbu C."/>
            <person name="Norbu N."/>
            <person name="Novod N."/>
            <person name="O'Neill B."/>
            <person name="Osman S."/>
            <person name="Markiewicz E."/>
            <person name="Oyono O.L."/>
            <person name="Patti C."/>
            <person name="Phunkhang P."/>
            <person name="Pierre F."/>
            <person name="Priest M."/>
            <person name="Raghuraman S."/>
            <person name="Rege F."/>
            <person name="Reyes R."/>
            <person name="Rise C."/>
            <person name="Rogov P."/>
            <person name="Ross K."/>
            <person name="Ryan E."/>
            <person name="Settipalli S."/>
            <person name="Shea T."/>
            <person name="Sherpa N."/>
            <person name="Shi L."/>
            <person name="Shih D."/>
            <person name="Sparrow T."/>
            <person name="Spaulding J."/>
            <person name="Stalker J."/>
            <person name="Stange-Thomann N."/>
            <person name="Stavropoulos S."/>
            <person name="Stone C."/>
            <person name="Strader C."/>
            <person name="Tesfaye S."/>
            <person name="Thomson T."/>
            <person name="Thoulutsang Y."/>
            <person name="Thoulutsang D."/>
            <person name="Topham K."/>
            <person name="Topping I."/>
            <person name="Tsamla T."/>
            <person name="Vassiliev H."/>
            <person name="Vo A."/>
            <person name="Wangchuk T."/>
            <person name="Wangdi T."/>
            <person name="Weiand M."/>
            <person name="Wilkinson J."/>
            <person name="Wilson A."/>
            <person name="Yadav S."/>
            <person name="Young G."/>
            <person name="Yu Q."/>
            <person name="Zembek L."/>
            <person name="Zhong D."/>
            <person name="Zimmer A."/>
            <person name="Zwirko Z."/>
            <person name="Jaffe D.B."/>
            <person name="Alvarez P."/>
            <person name="Brockman W."/>
            <person name="Butler J."/>
            <person name="Chin C."/>
            <person name="Gnerre S."/>
            <person name="Grabherr M."/>
            <person name="Kleber M."/>
            <person name="Mauceli E."/>
            <person name="MacCallum I."/>
        </authorList>
    </citation>
    <scope>NUCLEOTIDE SEQUENCE [LARGE SCALE GENOMIC DNA]</scope>
    <source>
        <strain evidence="4">Tucson 15010-1051.87</strain>
    </source>
</reference>
<evidence type="ECO:0000256" key="1">
    <source>
        <dbReference type="SAM" id="SignalP"/>
    </source>
</evidence>
<dbReference type="PhylomeDB" id="B4M687"/>
<dbReference type="Pfam" id="PF16033">
    <property type="entry name" value="DUF4789"/>
    <property type="match status" value="1"/>
</dbReference>
<gene>
    <name evidence="3" type="primary">Dvir\GJ10725</name>
    <name evidence="3" type="ORF">Dvir_GJ10725</name>
</gene>
<dbReference type="HOGENOM" id="CLU_096599_0_0_1"/>
<dbReference type="InterPro" id="IPR031993">
    <property type="entry name" value="DUF4789"/>
</dbReference>
<dbReference type="STRING" id="7244.B4M687"/>
<dbReference type="AlphaFoldDB" id="B4M687"/>
<dbReference type="PANTHER" id="PTHR21177">
    <property type="entry name" value="IP06524P-RELATED"/>
    <property type="match status" value="1"/>
</dbReference>
<dbReference type="OMA" id="CYPAYRQ"/>
<proteinExistence type="predicted"/>
<evidence type="ECO:0000313" key="3">
    <source>
        <dbReference type="EMBL" id="EDW59163.1"/>
    </source>
</evidence>
<dbReference type="PANTHER" id="PTHR21177:SF4">
    <property type="entry name" value="IP06524P"/>
    <property type="match status" value="1"/>
</dbReference>
<name>B4M687_DROVI</name>
<organism evidence="3 4">
    <name type="scientific">Drosophila virilis</name>
    <name type="common">Fruit fly</name>
    <dbReference type="NCBI Taxonomy" id="7244"/>
    <lineage>
        <taxon>Eukaryota</taxon>
        <taxon>Metazoa</taxon>
        <taxon>Ecdysozoa</taxon>
        <taxon>Arthropoda</taxon>
        <taxon>Hexapoda</taxon>
        <taxon>Insecta</taxon>
        <taxon>Pterygota</taxon>
        <taxon>Neoptera</taxon>
        <taxon>Endopterygota</taxon>
        <taxon>Diptera</taxon>
        <taxon>Brachycera</taxon>
        <taxon>Muscomorpha</taxon>
        <taxon>Ephydroidea</taxon>
        <taxon>Drosophilidae</taxon>
        <taxon>Drosophila</taxon>
    </lineage>
</organism>
<evidence type="ECO:0000313" key="4">
    <source>
        <dbReference type="Proteomes" id="UP000008792"/>
    </source>
</evidence>
<feature type="chain" id="PRO_5002817314" description="DUF4789 domain-containing protein" evidence="1">
    <location>
        <begin position="23"/>
        <end position="208"/>
    </location>
</feature>
<accession>B4M687</accession>
<sequence length="208" mass="23489">MFQLHILLLCALFLIVIGVGCAQIAYVEDADIDKRKINLEGRKPLYSPARCARYQLLYPGDQLNDWICDCAPAALYHPETDACYPAYRQGPCNETEMLVLYKEKIIPECVSNPCRQDGHFLIRDKCFEFGNVNNSNNPCPNKEYTYVLGVNPKTLMVDCVQLSMQLETRISEQEPNQPVAPPDYHIELAEKCLRGSRLSTQGRCAAAP</sequence>
<dbReference type="eggNOG" id="ENOG502S605">
    <property type="taxonomic scope" value="Eukaryota"/>
</dbReference>
<dbReference type="Proteomes" id="UP000008792">
    <property type="component" value="Unassembled WGS sequence"/>
</dbReference>